<feature type="transmembrane region" description="Helical" evidence="1">
    <location>
        <begin position="91"/>
        <end position="113"/>
    </location>
</feature>
<reference evidence="2 3" key="1">
    <citation type="submission" date="2010-12" db="EMBL/GenBank/DDBJ databases">
        <authorList>
            <person name="Muzny D."/>
            <person name="Qin X."/>
            <person name="Deng J."/>
            <person name="Jiang H."/>
            <person name="Liu Y."/>
            <person name="Qu J."/>
            <person name="Song X.-Z."/>
            <person name="Zhang L."/>
            <person name="Thornton R."/>
            <person name="Coyle M."/>
            <person name="Francisco L."/>
            <person name="Jackson L."/>
            <person name="Javaid M."/>
            <person name="Korchina V."/>
            <person name="Kovar C."/>
            <person name="Mata R."/>
            <person name="Mathew T."/>
            <person name="Ngo R."/>
            <person name="Nguyen L."/>
            <person name="Nguyen N."/>
            <person name="Okwuonu G."/>
            <person name="Ongeri F."/>
            <person name="Pham C."/>
            <person name="Simmons D."/>
            <person name="Wilczek-Boney K."/>
            <person name="Hale W."/>
            <person name="Jakkamsetti A."/>
            <person name="Pham P."/>
            <person name="Ruth R."/>
            <person name="San Lucas F."/>
            <person name="Warren J."/>
            <person name="Zhang J."/>
            <person name="Zhao Z."/>
            <person name="Zhou C."/>
            <person name="Zhu D."/>
            <person name="Lee S."/>
            <person name="Bess C."/>
            <person name="Blankenburg K."/>
            <person name="Forbes L."/>
            <person name="Fu Q."/>
            <person name="Gubbala S."/>
            <person name="Hirani K."/>
            <person name="Jayaseelan J.C."/>
            <person name="Lara F."/>
            <person name="Munidasa M."/>
            <person name="Palculict T."/>
            <person name="Patil S."/>
            <person name="Pu L.-L."/>
            <person name="Saada N."/>
            <person name="Tang L."/>
            <person name="Weissenberger G."/>
            <person name="Zhu Y."/>
            <person name="Hemphill L."/>
            <person name="Shang Y."/>
            <person name="Youmans B."/>
            <person name="Ayvaz T."/>
            <person name="Ross M."/>
            <person name="Santibanez J."/>
            <person name="Aqrawi P."/>
            <person name="Gross S."/>
            <person name="Joshi V."/>
            <person name="Fowler G."/>
            <person name="Nazareth L."/>
            <person name="Reid J."/>
            <person name="Worley K."/>
            <person name="Petrosino J."/>
            <person name="Highlander S."/>
            <person name="Gibbs R."/>
        </authorList>
    </citation>
    <scope>NUCLEOTIDE SEQUENCE [LARGE SCALE GENOMIC DNA]</scope>
    <source>
        <strain evidence="2 3">ATCC 23263</strain>
    </source>
</reference>
<keyword evidence="1" id="KW-0812">Transmembrane</keyword>
<accession>E6MDS1</accession>
<feature type="transmembrane region" description="Helical" evidence="1">
    <location>
        <begin position="158"/>
        <end position="177"/>
    </location>
</feature>
<keyword evidence="1" id="KW-0472">Membrane</keyword>
<evidence type="ECO:0000256" key="1">
    <source>
        <dbReference type="SAM" id="Phobius"/>
    </source>
</evidence>
<dbReference type="eggNOG" id="ENOG50348C7">
    <property type="taxonomic scope" value="Bacteria"/>
</dbReference>
<proteinExistence type="predicted"/>
<organism evidence="2 3">
    <name type="scientific">Pseudoramibacter alactolyticus ATCC 23263</name>
    <dbReference type="NCBI Taxonomy" id="887929"/>
    <lineage>
        <taxon>Bacteria</taxon>
        <taxon>Bacillati</taxon>
        <taxon>Bacillota</taxon>
        <taxon>Clostridia</taxon>
        <taxon>Eubacteriales</taxon>
        <taxon>Eubacteriaceae</taxon>
        <taxon>Pseudoramibacter</taxon>
    </lineage>
</organism>
<dbReference type="HOGENOM" id="CLU_1298866_0_0_9"/>
<dbReference type="EMBL" id="AEQN01000005">
    <property type="protein sequence ID" value="EFV02680.1"/>
    <property type="molecule type" value="Genomic_DNA"/>
</dbReference>
<feature type="transmembrane region" description="Helical" evidence="1">
    <location>
        <begin position="125"/>
        <end position="146"/>
    </location>
</feature>
<feature type="transmembrane region" description="Helical" evidence="1">
    <location>
        <begin position="47"/>
        <end position="71"/>
    </location>
</feature>
<evidence type="ECO:0000313" key="3">
    <source>
        <dbReference type="Proteomes" id="UP000004754"/>
    </source>
</evidence>
<keyword evidence="3" id="KW-1185">Reference proteome</keyword>
<gene>
    <name evidence="2" type="ORF">HMP0721_0154</name>
</gene>
<feature type="transmembrane region" description="Helical" evidence="1">
    <location>
        <begin position="12"/>
        <end position="32"/>
    </location>
</feature>
<protein>
    <submittedName>
        <fullName evidence="2">Uncharacterized protein</fullName>
    </submittedName>
</protein>
<dbReference type="RefSeq" id="WP_006597571.1">
    <property type="nucleotide sequence ID" value="NZ_GL622359.1"/>
</dbReference>
<feature type="transmembrane region" description="Helical" evidence="1">
    <location>
        <begin position="189"/>
        <end position="208"/>
    </location>
</feature>
<dbReference type="AlphaFoldDB" id="E6MDS1"/>
<keyword evidence="1" id="KW-1133">Transmembrane helix</keyword>
<dbReference type="Proteomes" id="UP000004754">
    <property type="component" value="Unassembled WGS sequence"/>
</dbReference>
<comment type="caution">
    <text evidence="2">The sequence shown here is derived from an EMBL/GenBank/DDBJ whole genome shotgun (WGS) entry which is preliminary data.</text>
</comment>
<sequence length="212" mass="23716">MEKGQALRRRFSEYGILPIQILFLYAELWLLLKWDGAVYQSAAKASLGAAAKCVGILYLCLAVFNLIWSLIHSAPRYKDRLMAGMVINKYLAIPFYIGIFLWGFLVSTMLFFVGGPLGPLSGGAIMVFDYLILLSLMPYSLGYLICKLRSRELSVIKFILHLLLQGTFCLDVVDTMYLTAIGEGKWKKAAVAVVMGIILIVLGLLLYLSKWT</sequence>
<evidence type="ECO:0000313" key="2">
    <source>
        <dbReference type="EMBL" id="EFV02680.1"/>
    </source>
</evidence>
<name>E6MDS1_9FIRM</name>
<dbReference type="InterPro" id="IPR046594">
    <property type="entry name" value="DUF6652"/>
</dbReference>
<dbReference type="Pfam" id="PF20357">
    <property type="entry name" value="DUF6652"/>
    <property type="match status" value="1"/>
</dbReference>